<evidence type="ECO:0000313" key="7">
    <source>
        <dbReference type="EMBL" id="AGA77645.1"/>
    </source>
</evidence>
<dbReference type="STRING" id="926556.Echvi_1376"/>
<dbReference type="KEGG" id="evi:Echvi_1376"/>
<dbReference type="InterPro" id="IPR050553">
    <property type="entry name" value="Thioredoxin_ResA/DsbE_sf"/>
</dbReference>
<dbReference type="PROSITE" id="PS00194">
    <property type="entry name" value="THIOREDOXIN_1"/>
    <property type="match status" value="1"/>
</dbReference>
<dbReference type="Pfam" id="PF13905">
    <property type="entry name" value="Thioredoxin_8"/>
    <property type="match status" value="1"/>
</dbReference>
<comment type="subcellular location">
    <subcellularLocation>
        <location evidence="1">Cell envelope</location>
    </subcellularLocation>
</comment>
<keyword evidence="4" id="KW-0676">Redox-active center</keyword>
<evidence type="ECO:0000256" key="2">
    <source>
        <dbReference type="ARBA" id="ARBA00022748"/>
    </source>
</evidence>
<gene>
    <name evidence="7" type="ordered locus">Echvi_1376</name>
</gene>
<protein>
    <submittedName>
        <fullName evidence="7">Thiol-disulfide isomerase-like thioredoxin</fullName>
    </submittedName>
</protein>
<evidence type="ECO:0000256" key="5">
    <source>
        <dbReference type="SAM" id="SignalP"/>
    </source>
</evidence>
<keyword evidence="2" id="KW-0201">Cytochrome c-type biogenesis</keyword>
<dbReference type="RefSeq" id="WP_015265209.1">
    <property type="nucleotide sequence ID" value="NC_019904.1"/>
</dbReference>
<keyword evidence="8" id="KW-1185">Reference proteome</keyword>
<dbReference type="InterPro" id="IPR036249">
    <property type="entry name" value="Thioredoxin-like_sf"/>
</dbReference>
<reference evidence="8" key="1">
    <citation type="submission" date="2012-02" db="EMBL/GenBank/DDBJ databases">
        <title>The complete genome of Echinicola vietnamensis DSM 17526.</title>
        <authorList>
            <person name="Lucas S."/>
            <person name="Copeland A."/>
            <person name="Lapidus A."/>
            <person name="Glavina del Rio T."/>
            <person name="Dalin E."/>
            <person name="Tice H."/>
            <person name="Bruce D."/>
            <person name="Goodwin L."/>
            <person name="Pitluck S."/>
            <person name="Peters L."/>
            <person name="Ovchinnikova G."/>
            <person name="Teshima H."/>
            <person name="Kyrpides N."/>
            <person name="Mavromatis K."/>
            <person name="Ivanova N."/>
            <person name="Brettin T."/>
            <person name="Detter J.C."/>
            <person name="Han C."/>
            <person name="Larimer F."/>
            <person name="Land M."/>
            <person name="Hauser L."/>
            <person name="Markowitz V."/>
            <person name="Cheng J.-F."/>
            <person name="Hugenholtz P."/>
            <person name="Woyke T."/>
            <person name="Wu D."/>
            <person name="Brambilla E."/>
            <person name="Klenk H.-P."/>
            <person name="Eisen J.A."/>
        </authorList>
    </citation>
    <scope>NUCLEOTIDE SEQUENCE [LARGE SCALE GENOMIC DNA]</scope>
    <source>
        <strain evidence="8">DSM 17526 / LMG 23754 / KMM 6221</strain>
    </source>
</reference>
<dbReference type="CDD" id="cd02966">
    <property type="entry name" value="TlpA_like_family"/>
    <property type="match status" value="1"/>
</dbReference>
<dbReference type="PROSITE" id="PS51352">
    <property type="entry name" value="THIOREDOXIN_2"/>
    <property type="match status" value="1"/>
</dbReference>
<dbReference type="GO" id="GO:0016853">
    <property type="term" value="F:isomerase activity"/>
    <property type="evidence" value="ECO:0007669"/>
    <property type="project" value="UniProtKB-KW"/>
</dbReference>
<keyword evidence="3" id="KW-1015">Disulfide bond</keyword>
<evidence type="ECO:0000313" key="8">
    <source>
        <dbReference type="Proteomes" id="UP000010796"/>
    </source>
</evidence>
<dbReference type="InterPro" id="IPR017937">
    <property type="entry name" value="Thioredoxin_CS"/>
</dbReference>
<accession>L0FYD3</accession>
<dbReference type="Proteomes" id="UP000010796">
    <property type="component" value="Chromosome"/>
</dbReference>
<dbReference type="InterPro" id="IPR013766">
    <property type="entry name" value="Thioredoxin_domain"/>
</dbReference>
<proteinExistence type="predicted"/>
<dbReference type="Gene3D" id="3.40.30.10">
    <property type="entry name" value="Glutaredoxin"/>
    <property type="match status" value="1"/>
</dbReference>
<dbReference type="eggNOG" id="COG0526">
    <property type="taxonomic scope" value="Bacteria"/>
</dbReference>
<dbReference type="PANTHER" id="PTHR42852">
    <property type="entry name" value="THIOL:DISULFIDE INTERCHANGE PROTEIN DSBE"/>
    <property type="match status" value="1"/>
</dbReference>
<feature type="chain" id="PRO_5003942790" evidence="5">
    <location>
        <begin position="21"/>
        <end position="514"/>
    </location>
</feature>
<feature type="domain" description="Thioredoxin" evidence="6">
    <location>
        <begin position="364"/>
        <end position="514"/>
    </location>
</feature>
<dbReference type="AlphaFoldDB" id="L0FYD3"/>
<evidence type="ECO:0000256" key="1">
    <source>
        <dbReference type="ARBA" id="ARBA00004196"/>
    </source>
</evidence>
<name>L0FYD3_ECHVK</name>
<dbReference type="PANTHER" id="PTHR42852:SF6">
    <property type="entry name" value="THIOL:DISULFIDE INTERCHANGE PROTEIN DSBE"/>
    <property type="match status" value="1"/>
</dbReference>
<evidence type="ECO:0000256" key="4">
    <source>
        <dbReference type="ARBA" id="ARBA00023284"/>
    </source>
</evidence>
<evidence type="ECO:0000256" key="3">
    <source>
        <dbReference type="ARBA" id="ARBA00023157"/>
    </source>
</evidence>
<organism evidence="7 8">
    <name type="scientific">Echinicola vietnamensis (strain DSM 17526 / LMG 23754 / KMM 6221)</name>
    <dbReference type="NCBI Taxonomy" id="926556"/>
    <lineage>
        <taxon>Bacteria</taxon>
        <taxon>Pseudomonadati</taxon>
        <taxon>Bacteroidota</taxon>
        <taxon>Cytophagia</taxon>
        <taxon>Cytophagales</taxon>
        <taxon>Cyclobacteriaceae</taxon>
        <taxon>Echinicola</taxon>
    </lineage>
</organism>
<evidence type="ECO:0000259" key="6">
    <source>
        <dbReference type="PROSITE" id="PS51352"/>
    </source>
</evidence>
<sequence length="514" mass="59557">MMRLLLLLFALIANPNKAFSQYENSQKMVSVTVRYDQATATDTLMLFVMNPLYGETPSLKNPGKKIKATMDNEGLYKFSFKTNTGIGYYMVANLNPKEGRIYTEERFVKRARYLKKALTPLLIYESGDNVKIQISKKKVLPTYETYDPIQLFDLSFSGEGATKLRVWTETYYIYRKIGGSNKSFDSNQKYQDGYAKSAEAIKTYIEDHKDAMSPEAYELLMADALYKLYTPALKNGILRYYKEAEEQLSSEELENIKKAYFENVRDVLPETDLSKETLARSYYYFRYLVRKNIVDSYFLNGSEDPSQVFERIMSKYSGELRERMLTLFLYTSFGTRQFDKQLEKVIKIARTDYCQNMLTELKKRKTGREMVNFELEDQKGNIVSLSEFRGKVIVIDFWFTGCGACKWMFENVLKKAEEVYQYNPSVKFISISVDGSRRVWENSLKKGGYTSDKAINLFTNGEGMSHPIVSSYNIRAYPTIVIINKEGKIDSYDLSDIRKEDGFKALSNQIDKLL</sequence>
<dbReference type="InterPro" id="IPR012336">
    <property type="entry name" value="Thioredoxin-like_fold"/>
</dbReference>
<dbReference type="EMBL" id="CP003346">
    <property type="protein sequence ID" value="AGA77645.1"/>
    <property type="molecule type" value="Genomic_DNA"/>
</dbReference>
<keyword evidence="7" id="KW-0413">Isomerase</keyword>
<dbReference type="GO" id="GO:0030313">
    <property type="term" value="C:cell envelope"/>
    <property type="evidence" value="ECO:0007669"/>
    <property type="project" value="UniProtKB-SubCell"/>
</dbReference>
<dbReference type="OrthoDB" id="9815205at2"/>
<feature type="signal peptide" evidence="5">
    <location>
        <begin position="1"/>
        <end position="20"/>
    </location>
</feature>
<keyword evidence="5" id="KW-0732">Signal</keyword>
<dbReference type="HOGENOM" id="CLU_529697_0_0_10"/>
<dbReference type="GO" id="GO:0017004">
    <property type="term" value="P:cytochrome complex assembly"/>
    <property type="evidence" value="ECO:0007669"/>
    <property type="project" value="UniProtKB-KW"/>
</dbReference>
<dbReference type="SUPFAM" id="SSF52833">
    <property type="entry name" value="Thioredoxin-like"/>
    <property type="match status" value="1"/>
</dbReference>